<reference evidence="2 3" key="1">
    <citation type="journal article" date="2017" name="Nat. Commun.">
        <title>In situ click chemistry generation of cyclooxygenase-2 inhibitors.</title>
        <authorList>
            <person name="Bhardwaj A."/>
            <person name="Kaur J."/>
            <person name="Wuest M."/>
            <person name="Wuest F."/>
        </authorList>
    </citation>
    <scope>NUCLEOTIDE SEQUENCE [LARGE SCALE GENOMIC DNA]</scope>
    <source>
        <strain evidence="2">S2_018_000_R2_106</strain>
    </source>
</reference>
<keyword evidence="1" id="KW-0690">Ribosome biogenesis</keyword>
<gene>
    <name evidence="2" type="ORF">DI628_04780</name>
</gene>
<proteinExistence type="predicted"/>
<dbReference type="Proteomes" id="UP000320948">
    <property type="component" value="Unassembled WGS sequence"/>
</dbReference>
<dbReference type="InterPro" id="IPR023799">
    <property type="entry name" value="RbfA_dom_sf"/>
</dbReference>
<organism evidence="2 3">
    <name type="scientific">Blastochloris viridis</name>
    <name type="common">Rhodopseudomonas viridis</name>
    <dbReference type="NCBI Taxonomy" id="1079"/>
    <lineage>
        <taxon>Bacteria</taxon>
        <taxon>Pseudomonadati</taxon>
        <taxon>Pseudomonadota</taxon>
        <taxon>Alphaproteobacteria</taxon>
        <taxon>Hyphomicrobiales</taxon>
        <taxon>Blastochloridaceae</taxon>
        <taxon>Blastochloris</taxon>
    </lineage>
</organism>
<evidence type="ECO:0000313" key="3">
    <source>
        <dbReference type="Proteomes" id="UP000320948"/>
    </source>
</evidence>
<dbReference type="GO" id="GO:0006364">
    <property type="term" value="P:rRNA processing"/>
    <property type="evidence" value="ECO:0007669"/>
    <property type="project" value="InterPro"/>
</dbReference>
<evidence type="ECO:0000313" key="2">
    <source>
        <dbReference type="EMBL" id="TKW61940.1"/>
    </source>
</evidence>
<dbReference type="Gene3D" id="3.30.300.20">
    <property type="match status" value="1"/>
</dbReference>
<dbReference type="InterPro" id="IPR000238">
    <property type="entry name" value="RbfA"/>
</dbReference>
<dbReference type="AlphaFoldDB" id="A0A6N4R6M7"/>
<name>A0A6N4R6M7_BLAVI</name>
<dbReference type="InterPro" id="IPR015946">
    <property type="entry name" value="KH_dom-like_a/b"/>
</dbReference>
<dbReference type="SUPFAM" id="SSF89919">
    <property type="entry name" value="Ribosome-binding factor A, RbfA"/>
    <property type="match status" value="1"/>
</dbReference>
<comment type="caution">
    <text evidence="2">The sequence shown here is derived from an EMBL/GenBank/DDBJ whole genome shotgun (WGS) entry which is preliminary data.</text>
</comment>
<protein>
    <submittedName>
        <fullName evidence="2">Ribosome-binding factor A</fullName>
    </submittedName>
</protein>
<sequence length="114" mass="12794">MKSMTPRQHKVANEVQHVVAMALVQGRVASTLPLSRLSIVDSWVSPDLRLGRMYLLVPTELNTDAFFAELNAQIAKPMRKILGEKLATKYIPDITFFPAETDKSYPTATKSMMK</sequence>
<dbReference type="Pfam" id="PF02033">
    <property type="entry name" value="RBFA"/>
    <property type="match status" value="1"/>
</dbReference>
<accession>A0A6N4R6M7</accession>
<evidence type="ECO:0000256" key="1">
    <source>
        <dbReference type="ARBA" id="ARBA00022517"/>
    </source>
</evidence>
<dbReference type="EMBL" id="VAFM01000001">
    <property type="protein sequence ID" value="TKW61940.1"/>
    <property type="molecule type" value="Genomic_DNA"/>
</dbReference>